<evidence type="ECO:0000313" key="2">
    <source>
        <dbReference type="Proteomes" id="UP000837857"/>
    </source>
</evidence>
<protein>
    <submittedName>
        <fullName evidence="1">Uncharacterized protein</fullName>
    </submittedName>
</protein>
<sequence>MSRRPPRDTLNLLRLIGVIRGLHNVARALRALAAGTKRVQSGTMRPLRSAFLSGTIRGVCGRSLTPQPRVCDLWSSRASSDIARHSCPMAGPSHLPEKPDTINYRQNKTAPTIHRIGESSSRGGPGGLLPDNVLASPLVLRSMKLK</sequence>
<proteinExistence type="predicted"/>
<dbReference type="Proteomes" id="UP000837857">
    <property type="component" value="Chromosome 3"/>
</dbReference>
<keyword evidence="2" id="KW-1185">Reference proteome</keyword>
<reference evidence="1" key="1">
    <citation type="submission" date="2022-03" db="EMBL/GenBank/DDBJ databases">
        <authorList>
            <person name="Martin H S."/>
        </authorList>
    </citation>
    <scope>NUCLEOTIDE SEQUENCE</scope>
</reference>
<organism evidence="1 2">
    <name type="scientific">Iphiclides podalirius</name>
    <name type="common">scarce swallowtail</name>
    <dbReference type="NCBI Taxonomy" id="110791"/>
    <lineage>
        <taxon>Eukaryota</taxon>
        <taxon>Metazoa</taxon>
        <taxon>Ecdysozoa</taxon>
        <taxon>Arthropoda</taxon>
        <taxon>Hexapoda</taxon>
        <taxon>Insecta</taxon>
        <taxon>Pterygota</taxon>
        <taxon>Neoptera</taxon>
        <taxon>Endopterygota</taxon>
        <taxon>Lepidoptera</taxon>
        <taxon>Glossata</taxon>
        <taxon>Ditrysia</taxon>
        <taxon>Papilionoidea</taxon>
        <taxon>Papilionidae</taxon>
        <taxon>Papilioninae</taxon>
        <taxon>Iphiclides</taxon>
    </lineage>
</organism>
<dbReference type="EMBL" id="OW152815">
    <property type="protein sequence ID" value="CAH2063754.1"/>
    <property type="molecule type" value="Genomic_DNA"/>
</dbReference>
<feature type="non-terminal residue" evidence="1">
    <location>
        <position position="1"/>
    </location>
</feature>
<accession>A0ABN8IV35</accession>
<gene>
    <name evidence="1" type="ORF">IPOD504_LOCUS12660</name>
</gene>
<evidence type="ECO:0000313" key="1">
    <source>
        <dbReference type="EMBL" id="CAH2063754.1"/>
    </source>
</evidence>
<name>A0ABN8IV35_9NEOP</name>